<dbReference type="GO" id="GO:0005886">
    <property type="term" value="C:plasma membrane"/>
    <property type="evidence" value="ECO:0007669"/>
    <property type="project" value="UniProtKB-SubCell"/>
</dbReference>
<reference evidence="9" key="1">
    <citation type="submission" date="2022-10" db="EMBL/GenBank/DDBJ databases">
        <authorList>
            <person name="Wei X."/>
        </authorList>
    </citation>
    <scope>NUCLEOTIDE SEQUENCE</scope>
    <source>
        <strain evidence="9">SD2</strain>
    </source>
</reference>
<dbReference type="RefSeq" id="WP_267274325.1">
    <property type="nucleotide sequence ID" value="NZ_CP107525.1"/>
</dbReference>
<feature type="transmembrane region" description="Helical" evidence="7">
    <location>
        <begin position="271"/>
        <end position="292"/>
    </location>
</feature>
<evidence type="ECO:0000256" key="2">
    <source>
        <dbReference type="ARBA" id="ARBA00022448"/>
    </source>
</evidence>
<keyword evidence="4 7" id="KW-0812">Transmembrane</keyword>
<evidence type="ECO:0000256" key="1">
    <source>
        <dbReference type="ARBA" id="ARBA00004651"/>
    </source>
</evidence>
<feature type="transmembrane region" description="Helical" evidence="7">
    <location>
        <begin position="79"/>
        <end position="99"/>
    </location>
</feature>
<protein>
    <submittedName>
        <fullName evidence="9">Sugar ABC transporter permease</fullName>
    </submittedName>
</protein>
<reference evidence="9" key="2">
    <citation type="submission" date="2022-11" db="EMBL/GenBank/DDBJ databases">
        <title>complete genomes of mycoplasma synoviae ZX313 strain and SD2 strain.</title>
        <authorList>
            <person name="Zhong Q."/>
        </authorList>
    </citation>
    <scope>NUCLEOTIDE SEQUENCE</scope>
    <source>
        <strain evidence="9">SD2</strain>
    </source>
</reference>
<feature type="transmembrane region" description="Helical" evidence="7">
    <location>
        <begin position="215"/>
        <end position="235"/>
    </location>
</feature>
<keyword evidence="5 7" id="KW-1133">Transmembrane helix</keyword>
<dbReference type="InterPro" id="IPR035906">
    <property type="entry name" value="MetI-like_sf"/>
</dbReference>
<dbReference type="EMBL" id="CP107525">
    <property type="protein sequence ID" value="UZW64156.1"/>
    <property type="molecule type" value="Genomic_DNA"/>
</dbReference>
<evidence type="ECO:0000259" key="8">
    <source>
        <dbReference type="PROSITE" id="PS50928"/>
    </source>
</evidence>
<feature type="transmembrane region" description="Helical" evidence="7">
    <location>
        <begin position="111"/>
        <end position="134"/>
    </location>
</feature>
<evidence type="ECO:0000256" key="5">
    <source>
        <dbReference type="ARBA" id="ARBA00022989"/>
    </source>
</evidence>
<dbReference type="PANTHER" id="PTHR30193:SF37">
    <property type="entry name" value="INNER MEMBRANE ABC TRANSPORTER PERMEASE PROTEIN YCJO"/>
    <property type="match status" value="1"/>
</dbReference>
<dbReference type="Proteomes" id="UP001164481">
    <property type="component" value="Chromosome"/>
</dbReference>
<organism evidence="9 10">
    <name type="scientific">Mycoplasmopsis synoviae</name>
    <name type="common">Mycoplasma synoviae</name>
    <dbReference type="NCBI Taxonomy" id="2109"/>
    <lineage>
        <taxon>Bacteria</taxon>
        <taxon>Bacillati</taxon>
        <taxon>Mycoplasmatota</taxon>
        <taxon>Mycoplasmoidales</taxon>
        <taxon>Metamycoplasmataceae</taxon>
        <taxon>Mycoplasmopsis</taxon>
    </lineage>
</organism>
<keyword evidence="3" id="KW-1003">Cell membrane</keyword>
<keyword evidence="6 7" id="KW-0472">Membrane</keyword>
<sequence>MFLKKIKLNSKSLIGFLYLIPLLVMIILFNIVPLIQSIEASFTIRPYSNNFLITQRSLNNYKEVLNDSYFWEAIKNSTAILFIATFISFIIAFVLAYVIESLILKSSKNIFLTLIYSQFFLSSFAIGFSFLVLFGEKNIFFRILNLNDLNFRFGKINIIWYYILFQIWRSLPFNTILFAAVINKANRKYYKLIKLDNLSFFNKVKDIYFVELKNTIFVIMLTNFVFAFLLYPGAILDTNFDLKLYHGHTVASYILERLGIPRAVQINQGQIYSSSILVLIYIFFLAIVWNLLRPKFIKKLYLIFKKVFGVFYAKKNI</sequence>
<feature type="transmembrane region" description="Helical" evidence="7">
    <location>
        <begin position="12"/>
        <end position="35"/>
    </location>
</feature>
<gene>
    <name evidence="9" type="ORF">OIE46_02095</name>
</gene>
<dbReference type="InterPro" id="IPR000515">
    <property type="entry name" value="MetI-like"/>
</dbReference>
<name>A0AAX3EZV2_MYCSY</name>
<dbReference type="GO" id="GO:0055085">
    <property type="term" value="P:transmembrane transport"/>
    <property type="evidence" value="ECO:0007669"/>
    <property type="project" value="InterPro"/>
</dbReference>
<evidence type="ECO:0000313" key="10">
    <source>
        <dbReference type="Proteomes" id="UP001164481"/>
    </source>
</evidence>
<dbReference type="PANTHER" id="PTHR30193">
    <property type="entry name" value="ABC TRANSPORTER PERMEASE PROTEIN"/>
    <property type="match status" value="1"/>
</dbReference>
<dbReference type="SUPFAM" id="SSF161098">
    <property type="entry name" value="MetI-like"/>
    <property type="match status" value="1"/>
</dbReference>
<dbReference type="Gene3D" id="1.10.3720.10">
    <property type="entry name" value="MetI-like"/>
    <property type="match status" value="1"/>
</dbReference>
<feature type="domain" description="ABC transmembrane type-1" evidence="8">
    <location>
        <begin position="74"/>
        <end position="289"/>
    </location>
</feature>
<feature type="transmembrane region" description="Helical" evidence="7">
    <location>
        <begin position="159"/>
        <end position="182"/>
    </location>
</feature>
<proteinExistence type="predicted"/>
<accession>A0AAX3EZV2</accession>
<evidence type="ECO:0000313" key="9">
    <source>
        <dbReference type="EMBL" id="UZW64156.1"/>
    </source>
</evidence>
<dbReference type="InterPro" id="IPR051393">
    <property type="entry name" value="ABC_transporter_permease"/>
</dbReference>
<evidence type="ECO:0000256" key="4">
    <source>
        <dbReference type="ARBA" id="ARBA00022692"/>
    </source>
</evidence>
<keyword evidence="2" id="KW-0813">Transport</keyword>
<dbReference type="PROSITE" id="PS50928">
    <property type="entry name" value="ABC_TM1"/>
    <property type="match status" value="1"/>
</dbReference>
<evidence type="ECO:0000256" key="7">
    <source>
        <dbReference type="SAM" id="Phobius"/>
    </source>
</evidence>
<dbReference type="AlphaFoldDB" id="A0AAX3EZV2"/>
<evidence type="ECO:0000256" key="6">
    <source>
        <dbReference type="ARBA" id="ARBA00023136"/>
    </source>
</evidence>
<comment type="subcellular location">
    <subcellularLocation>
        <location evidence="1">Cell membrane</location>
        <topology evidence="1">Multi-pass membrane protein</topology>
    </subcellularLocation>
</comment>
<evidence type="ECO:0000256" key="3">
    <source>
        <dbReference type="ARBA" id="ARBA00022475"/>
    </source>
</evidence>